<feature type="domain" description="ABC transporter" evidence="11">
    <location>
        <begin position="483"/>
        <end position="719"/>
    </location>
</feature>
<dbReference type="SUPFAM" id="SSF90123">
    <property type="entry name" value="ABC transporter transmembrane region"/>
    <property type="match status" value="1"/>
</dbReference>
<evidence type="ECO:0000256" key="2">
    <source>
        <dbReference type="ARBA" id="ARBA00022448"/>
    </source>
</evidence>
<dbReference type="GO" id="GO:0005886">
    <property type="term" value="C:plasma membrane"/>
    <property type="evidence" value="ECO:0007669"/>
    <property type="project" value="UniProtKB-SubCell"/>
</dbReference>
<dbReference type="Pfam" id="PF00664">
    <property type="entry name" value="ABC_membrane"/>
    <property type="match status" value="1"/>
</dbReference>
<dbReference type="Pfam" id="PF00005">
    <property type="entry name" value="ABC_tran"/>
    <property type="match status" value="1"/>
</dbReference>
<feature type="region of interest" description="Disordered" evidence="9">
    <location>
        <begin position="703"/>
        <end position="731"/>
    </location>
</feature>
<evidence type="ECO:0000256" key="8">
    <source>
        <dbReference type="ARBA" id="ARBA00023136"/>
    </source>
</evidence>
<dbReference type="InterPro" id="IPR003439">
    <property type="entry name" value="ABC_transporter-like_ATP-bd"/>
</dbReference>
<dbReference type="OrthoDB" id="9787557at2"/>
<name>A0A085G5N8_9ENTR</name>
<keyword evidence="3" id="KW-1003">Cell membrane</keyword>
<dbReference type="Gene3D" id="1.20.1560.10">
    <property type="entry name" value="ABC transporter type 1, transmembrane domain"/>
    <property type="match status" value="1"/>
</dbReference>
<keyword evidence="14" id="KW-1185">Reference proteome</keyword>
<accession>A0A085G5N8</accession>
<evidence type="ECO:0000259" key="11">
    <source>
        <dbReference type="PROSITE" id="PS50893"/>
    </source>
</evidence>
<keyword evidence="2" id="KW-0813">Transport</keyword>
<dbReference type="NCBIfam" id="TIGR03375">
    <property type="entry name" value="type_I_sec_LssB"/>
    <property type="match status" value="1"/>
</dbReference>
<evidence type="ECO:0000256" key="4">
    <source>
        <dbReference type="ARBA" id="ARBA00022692"/>
    </source>
</evidence>
<dbReference type="Proteomes" id="UP000028653">
    <property type="component" value="Unassembled WGS sequence"/>
</dbReference>
<dbReference type="InterPro" id="IPR027417">
    <property type="entry name" value="P-loop_NTPase"/>
</dbReference>
<evidence type="ECO:0000259" key="12">
    <source>
        <dbReference type="PROSITE" id="PS50929"/>
    </source>
</evidence>
<dbReference type="GO" id="GO:0015421">
    <property type="term" value="F:ABC-type oligopeptide transporter activity"/>
    <property type="evidence" value="ECO:0007669"/>
    <property type="project" value="TreeGrafter"/>
</dbReference>
<dbReference type="SUPFAM" id="SSF52540">
    <property type="entry name" value="P-loop containing nucleoside triphosphate hydrolases"/>
    <property type="match status" value="1"/>
</dbReference>
<feature type="transmembrane region" description="Helical" evidence="10">
    <location>
        <begin position="283"/>
        <end position="302"/>
    </location>
</feature>
<evidence type="ECO:0000256" key="1">
    <source>
        <dbReference type="ARBA" id="ARBA00004651"/>
    </source>
</evidence>
<keyword evidence="13" id="KW-0378">Hydrolase</keyword>
<dbReference type="InterPro" id="IPR036640">
    <property type="entry name" value="ABC1_TM_sf"/>
</dbReference>
<evidence type="ECO:0000313" key="14">
    <source>
        <dbReference type="Proteomes" id="UP000028653"/>
    </source>
</evidence>
<dbReference type="eggNOG" id="COG2274">
    <property type="taxonomic scope" value="Bacteria"/>
</dbReference>
<feature type="compositionally biased region" description="Basic and acidic residues" evidence="9">
    <location>
        <begin position="722"/>
        <end position="731"/>
    </location>
</feature>
<dbReference type="CDD" id="cd18587">
    <property type="entry name" value="ABC_6TM_LapB_like"/>
    <property type="match status" value="1"/>
</dbReference>
<feature type="transmembrane region" description="Helical" evidence="10">
    <location>
        <begin position="308"/>
        <end position="324"/>
    </location>
</feature>
<dbReference type="GO" id="GO:0005524">
    <property type="term" value="F:ATP binding"/>
    <property type="evidence" value="ECO:0007669"/>
    <property type="project" value="UniProtKB-KW"/>
</dbReference>
<protein>
    <submittedName>
        <fullName evidence="13">Putative ATP-binding component of a type I secretion protein</fullName>
        <ecNumber evidence="13">3.6.1.15</ecNumber>
        <ecNumber evidence="13">3.6.1.3</ecNumber>
    </submittedName>
</protein>
<keyword evidence="5" id="KW-0547">Nucleotide-binding</keyword>
<evidence type="ECO:0000256" key="9">
    <source>
        <dbReference type="SAM" id="MobiDB-lite"/>
    </source>
</evidence>
<dbReference type="FunFam" id="3.40.50.300:FF:000299">
    <property type="entry name" value="ABC transporter ATP-binding protein/permease"/>
    <property type="match status" value="1"/>
</dbReference>
<dbReference type="InterPro" id="IPR017750">
    <property type="entry name" value="ATPase_T1SS"/>
</dbReference>
<keyword evidence="8 10" id="KW-0472">Membrane</keyword>
<dbReference type="EC" id="3.6.1.3" evidence="13"/>
<evidence type="ECO:0000256" key="3">
    <source>
        <dbReference type="ARBA" id="ARBA00022475"/>
    </source>
</evidence>
<proteinExistence type="predicted"/>
<keyword evidence="4 10" id="KW-0812">Transmembrane</keyword>
<evidence type="ECO:0000256" key="7">
    <source>
        <dbReference type="ARBA" id="ARBA00022989"/>
    </source>
</evidence>
<evidence type="ECO:0000256" key="5">
    <source>
        <dbReference type="ARBA" id="ARBA00022741"/>
    </source>
</evidence>
<dbReference type="Gene3D" id="3.40.50.300">
    <property type="entry name" value="P-loop containing nucleotide triphosphate hydrolases"/>
    <property type="match status" value="1"/>
</dbReference>
<feature type="transmembrane region" description="Helical" evidence="10">
    <location>
        <begin position="420"/>
        <end position="445"/>
    </location>
</feature>
<dbReference type="Gene3D" id="3.90.70.10">
    <property type="entry name" value="Cysteine proteinases"/>
    <property type="match status" value="1"/>
</dbReference>
<dbReference type="EC" id="3.6.1.15" evidence="13"/>
<reference evidence="13 14" key="1">
    <citation type="submission" date="2014-05" db="EMBL/GenBank/DDBJ databases">
        <title>ATOL: Assembling a taxonomically balanced genome-scale reconstruction of the evolutionary history of the Enterobacteriaceae.</title>
        <authorList>
            <person name="Plunkett G.III."/>
            <person name="Neeno-Eckwall E.C."/>
            <person name="Glasner J.D."/>
            <person name="Perna N.T."/>
        </authorList>
    </citation>
    <scope>NUCLEOTIDE SEQUENCE [LARGE SCALE GENOMIC DNA]</scope>
    <source>
        <strain evidence="13 14">ATCC 33320</strain>
    </source>
</reference>
<dbReference type="PROSITE" id="PS50929">
    <property type="entry name" value="ABC_TM1F"/>
    <property type="match status" value="1"/>
</dbReference>
<dbReference type="PANTHER" id="PTHR43394">
    <property type="entry name" value="ATP-DEPENDENT PERMEASE MDL1, MITOCHONDRIAL"/>
    <property type="match status" value="1"/>
</dbReference>
<evidence type="ECO:0000256" key="10">
    <source>
        <dbReference type="SAM" id="Phobius"/>
    </source>
</evidence>
<feature type="domain" description="ABC transmembrane type-1" evidence="12">
    <location>
        <begin position="171"/>
        <end position="449"/>
    </location>
</feature>
<dbReference type="PROSITE" id="PS50893">
    <property type="entry name" value="ABC_TRANSPORTER_2"/>
    <property type="match status" value="1"/>
</dbReference>
<dbReference type="InterPro" id="IPR039421">
    <property type="entry name" value="Type_1_exporter"/>
</dbReference>
<feature type="transmembrane region" description="Helical" evidence="10">
    <location>
        <begin position="171"/>
        <end position="193"/>
    </location>
</feature>
<feature type="transmembrane region" description="Helical" evidence="10">
    <location>
        <begin position="205"/>
        <end position="225"/>
    </location>
</feature>
<evidence type="ECO:0000256" key="6">
    <source>
        <dbReference type="ARBA" id="ARBA00022840"/>
    </source>
</evidence>
<dbReference type="InterPro" id="IPR011527">
    <property type="entry name" value="ABC1_TM_dom"/>
</dbReference>
<dbReference type="STRING" id="1006004.GBAG_3160"/>
<dbReference type="RefSeq" id="WP_034497813.1">
    <property type="nucleotide sequence ID" value="NZ_JMPI01000053.1"/>
</dbReference>
<gene>
    <name evidence="13" type="ORF">GBAG_3160</name>
</gene>
<dbReference type="SMART" id="SM00382">
    <property type="entry name" value="AAA"/>
    <property type="match status" value="1"/>
</dbReference>
<feature type="compositionally biased region" description="Polar residues" evidence="9">
    <location>
        <begin position="706"/>
        <end position="719"/>
    </location>
</feature>
<dbReference type="GO" id="GO:0016887">
    <property type="term" value="F:ATP hydrolysis activity"/>
    <property type="evidence" value="ECO:0007669"/>
    <property type="project" value="InterPro"/>
</dbReference>
<keyword evidence="7 10" id="KW-1133">Transmembrane helix</keyword>
<feature type="transmembrane region" description="Helical" evidence="10">
    <location>
        <begin position="390"/>
        <end position="414"/>
    </location>
</feature>
<dbReference type="PANTHER" id="PTHR43394:SF1">
    <property type="entry name" value="ATP-BINDING CASSETTE SUB-FAMILY B MEMBER 10, MITOCHONDRIAL"/>
    <property type="match status" value="1"/>
</dbReference>
<dbReference type="InterPro" id="IPR003593">
    <property type="entry name" value="AAA+_ATPase"/>
</dbReference>
<evidence type="ECO:0000313" key="13">
    <source>
        <dbReference type="EMBL" id="KFC79033.1"/>
    </source>
</evidence>
<comment type="caution">
    <text evidence="13">The sequence shown here is derived from an EMBL/GenBank/DDBJ whole genome shotgun (WGS) entry which is preliminary data.</text>
</comment>
<comment type="subcellular location">
    <subcellularLocation>
        <location evidence="1">Cell membrane</location>
        <topology evidence="1">Multi-pass membrane protein</topology>
    </subcellularLocation>
</comment>
<dbReference type="AlphaFoldDB" id="A0A085G5N8"/>
<keyword evidence="6 13" id="KW-0067">ATP-binding</keyword>
<sequence>MSQTPPPVDEHLTEHALSHWAQLISHVAAHYRVACSPGTIQANAPWFKDKNMLSALTQLSRQAGLSFHMMSAPELAIGKWRLPLAASLNNGQLAVIEHFDGEDTVEICVIDGERQTNRVSLATLLPEIRFVAALRPLSALKDSRVDAYISRFSPDWLKELVMQDLRPYGPVMLAAFLINVLSLSGILFSMQVYDRVIPAQSYPTLYVLASGVLLAVIFGFVLRVARGHIMDVLGKRADMRVSDRVFSHALRLRNSAIPRSTGSFISQLRELEQIREMITSSTISTIVDLPFFFMFIIVLAIIAPQLAWIAPVAAVLMVLPGILLQKKLAMLANQSAHEATLRNAVLVESVQGLEDIKLMQAENRFLQQWNSYIRITAESGLRTRQLSQGLISWGMTVQSLVYAAVILFGAPLVIEGDMTTGAMVAASMLASRMIAPMANLCGVLARWQQVKAAKQGLDSIMQLPVETQRDESLVHQDIFHGHYLFENAQFRYHNEDQRIPLRITRLEIQQGERVAVLGRNGAGKSTLLQALAGGVDLISGDARLDNLSMTQIDMADLRRNIGFMSQNARLFYGTLRENLTLGAPNASDENIFEVLEISGAGNFVKSLPKGLDHAIMEGGTGLSGGQRQSILLARMLLRSPNIVLLDEPTASLDDHTEREFIQRLGLWLGHRTLIVATHRVPMLELVERVLVLKEGQLVMDAPKAQALSNSNNSRATVQPNGREWKNENQSA</sequence>
<organism evidence="13 14">
    <name type="scientific">Buttiauxella agrestis ATCC 33320</name>
    <dbReference type="NCBI Taxonomy" id="1006004"/>
    <lineage>
        <taxon>Bacteria</taxon>
        <taxon>Pseudomonadati</taxon>
        <taxon>Pseudomonadota</taxon>
        <taxon>Gammaproteobacteria</taxon>
        <taxon>Enterobacterales</taxon>
        <taxon>Enterobacteriaceae</taxon>
        <taxon>Buttiauxella</taxon>
    </lineage>
</organism>
<dbReference type="EMBL" id="JMPI01000053">
    <property type="protein sequence ID" value="KFC79033.1"/>
    <property type="molecule type" value="Genomic_DNA"/>
</dbReference>